<keyword evidence="4" id="KW-1185">Reference proteome</keyword>
<keyword evidence="1" id="KW-0732">Signal</keyword>
<dbReference type="eggNOG" id="ENOG502QS0H">
    <property type="taxonomic scope" value="Eukaryota"/>
</dbReference>
<dbReference type="SMART" id="SM00256">
    <property type="entry name" value="FBOX"/>
    <property type="match status" value="1"/>
</dbReference>
<dbReference type="AlphaFoldDB" id="A0A0E0K4X3"/>
<dbReference type="Pfam" id="PF12937">
    <property type="entry name" value="F-box-like"/>
    <property type="match status" value="1"/>
</dbReference>
<evidence type="ECO:0000313" key="3">
    <source>
        <dbReference type="EnsemblPlants" id="OPUNC02G29160.1"/>
    </source>
</evidence>
<name>A0A0E0K4X3_ORYPU</name>
<dbReference type="PANTHER" id="PTHR44586:SF16">
    <property type="entry name" value="OS03G0802100 PROTEIN"/>
    <property type="match status" value="1"/>
</dbReference>
<evidence type="ECO:0000313" key="4">
    <source>
        <dbReference type="Proteomes" id="UP000026962"/>
    </source>
</evidence>
<feature type="signal peptide" evidence="1">
    <location>
        <begin position="1"/>
        <end position="18"/>
    </location>
</feature>
<protein>
    <recommendedName>
        <fullName evidence="2">F-box domain-containing protein</fullName>
    </recommendedName>
</protein>
<dbReference type="CDD" id="cd09917">
    <property type="entry name" value="F-box_SF"/>
    <property type="match status" value="1"/>
</dbReference>
<dbReference type="HOGENOM" id="CLU_1157991_0_0_1"/>
<dbReference type="InterPro" id="IPR001810">
    <property type="entry name" value="F-box_dom"/>
</dbReference>
<dbReference type="STRING" id="4537.A0A0E0K4X3"/>
<dbReference type="PROSITE" id="PS50181">
    <property type="entry name" value="FBOX"/>
    <property type="match status" value="1"/>
</dbReference>
<accession>A0A0E0K4X3</accession>
<dbReference type="Proteomes" id="UP000026962">
    <property type="component" value="Chromosome 2"/>
</dbReference>
<dbReference type="EnsemblPlants" id="OPUNC02G29160.1">
    <property type="protein sequence ID" value="OPUNC02G29160.1"/>
    <property type="gene ID" value="OPUNC02G29160"/>
</dbReference>
<feature type="chain" id="PRO_5002364842" description="F-box domain-containing protein" evidence="1">
    <location>
        <begin position="19"/>
        <end position="240"/>
    </location>
</feature>
<evidence type="ECO:0000256" key="1">
    <source>
        <dbReference type="SAM" id="SignalP"/>
    </source>
</evidence>
<reference evidence="3" key="1">
    <citation type="submission" date="2015-04" db="UniProtKB">
        <authorList>
            <consortium name="EnsemblPlants"/>
        </authorList>
    </citation>
    <scope>IDENTIFICATION</scope>
</reference>
<reference evidence="3" key="2">
    <citation type="submission" date="2018-05" db="EMBL/GenBank/DDBJ databases">
        <title>OpunRS2 (Oryza punctata Reference Sequence Version 2).</title>
        <authorList>
            <person name="Zhang J."/>
            <person name="Kudrna D."/>
            <person name="Lee S."/>
            <person name="Talag J."/>
            <person name="Welchert J."/>
            <person name="Wing R.A."/>
        </authorList>
    </citation>
    <scope>NUCLEOTIDE SEQUENCE [LARGE SCALE GENOMIC DNA]</scope>
</reference>
<evidence type="ECO:0000259" key="2">
    <source>
        <dbReference type="PROSITE" id="PS50181"/>
    </source>
</evidence>
<feature type="domain" description="F-box" evidence="2">
    <location>
        <begin position="49"/>
        <end position="98"/>
    </location>
</feature>
<organism evidence="3">
    <name type="scientific">Oryza punctata</name>
    <name type="common">Red rice</name>
    <dbReference type="NCBI Taxonomy" id="4537"/>
    <lineage>
        <taxon>Eukaryota</taxon>
        <taxon>Viridiplantae</taxon>
        <taxon>Streptophyta</taxon>
        <taxon>Embryophyta</taxon>
        <taxon>Tracheophyta</taxon>
        <taxon>Spermatophyta</taxon>
        <taxon>Magnoliopsida</taxon>
        <taxon>Liliopsida</taxon>
        <taxon>Poales</taxon>
        <taxon>Poaceae</taxon>
        <taxon>BOP clade</taxon>
        <taxon>Oryzoideae</taxon>
        <taxon>Oryzeae</taxon>
        <taxon>Oryzinae</taxon>
        <taxon>Oryza</taxon>
    </lineage>
</organism>
<sequence length="240" mass="26821">MATYSVASIMSLGRLAMALCSAILGALHKFPALPYIEEEDVNVLPSMVEAELPHLPEDVLIEILSRLEIPDLLRASSVCSSWHSAYTTLDSLGQYKRHQTPCLFYTSESAGKNVGCIYSLAEQRTYKITLPDPPIRDRYLIGSSDGWLDHSGNLQILNAKTQWKQRIWCCEKTSFSELLSLNIKNRRGRASRHEPQLSAPRSVCNVCHPTRPCYTRLHDVHEHSNTQGGAGSDPKNQLTS</sequence>
<dbReference type="Gramene" id="OPUNC02G29160.1">
    <property type="protein sequence ID" value="OPUNC02G29160.1"/>
    <property type="gene ID" value="OPUNC02G29160"/>
</dbReference>
<dbReference type="InterPro" id="IPR036047">
    <property type="entry name" value="F-box-like_dom_sf"/>
</dbReference>
<dbReference type="Gene3D" id="1.20.1280.50">
    <property type="match status" value="1"/>
</dbReference>
<dbReference type="PANTHER" id="PTHR44586">
    <property type="entry name" value="F-BOX DOMAIN CONTAINING PROTEIN, EXPRESSED"/>
    <property type="match status" value="1"/>
</dbReference>
<proteinExistence type="predicted"/>
<dbReference type="SUPFAM" id="SSF81383">
    <property type="entry name" value="F-box domain"/>
    <property type="match status" value="1"/>
</dbReference>